<accession>A0ABY9Y093</accession>
<dbReference type="RefSeq" id="WP_415861510.1">
    <property type="nucleotide sequence ID" value="NZ_CP134536.1"/>
</dbReference>
<sequence>MFKKPFSFKGRIRRTEYGLSYLIYVIIGIGVGALTSEFGQLSPFILMLIWIPLYWFLLSQGAKRCHDRGNSGWYQIIPFYALWMLFADSEVGSNEYGDNPKGIGNGSEIDDIGKAIENE</sequence>
<keyword evidence="1" id="KW-0472">Membrane</keyword>
<keyword evidence="1" id="KW-0812">Transmembrane</keyword>
<evidence type="ECO:0000256" key="1">
    <source>
        <dbReference type="SAM" id="Phobius"/>
    </source>
</evidence>
<protein>
    <submittedName>
        <fullName evidence="2">DUF805 domain-containing protein</fullName>
    </submittedName>
</protein>
<feature type="transmembrane region" description="Helical" evidence="1">
    <location>
        <begin position="18"/>
        <end position="35"/>
    </location>
</feature>
<keyword evidence="3" id="KW-1185">Reference proteome</keyword>
<keyword evidence="1" id="KW-1133">Transmembrane helix</keyword>
<feature type="transmembrane region" description="Helical" evidence="1">
    <location>
        <begin position="41"/>
        <end position="58"/>
    </location>
</feature>
<dbReference type="Pfam" id="PF05656">
    <property type="entry name" value="DUF805"/>
    <property type="match status" value="1"/>
</dbReference>
<dbReference type="PANTHER" id="PTHR34980:SF3">
    <property type="entry name" value="BLR8105 PROTEIN"/>
    <property type="match status" value="1"/>
</dbReference>
<reference evidence="2 3" key="1">
    <citation type="submission" date="2023-09" db="EMBL/GenBank/DDBJ databases">
        <title>Thalassobella suaedae gen. nov., sp. nov., a marine bacterium of the family Flavobacteriaceae isolated from a halophyte Suaeda japonica.</title>
        <authorList>
            <person name="Lee S.Y."/>
            <person name="Hwang C.Y."/>
        </authorList>
    </citation>
    <scope>NUCLEOTIDE SEQUENCE [LARGE SCALE GENOMIC DNA]</scope>
    <source>
        <strain evidence="2 3">HL-DH10</strain>
    </source>
</reference>
<dbReference type="EMBL" id="CP134536">
    <property type="protein sequence ID" value="WNH11527.1"/>
    <property type="molecule type" value="Genomic_DNA"/>
</dbReference>
<dbReference type="InterPro" id="IPR008523">
    <property type="entry name" value="DUF805"/>
</dbReference>
<proteinExistence type="predicted"/>
<gene>
    <name evidence="2" type="ORF">RHP49_11495</name>
</gene>
<evidence type="ECO:0000313" key="3">
    <source>
        <dbReference type="Proteomes" id="UP001303407"/>
    </source>
</evidence>
<dbReference type="PANTHER" id="PTHR34980">
    <property type="entry name" value="INNER MEMBRANE PROTEIN-RELATED-RELATED"/>
    <property type="match status" value="1"/>
</dbReference>
<organism evidence="2 3">
    <name type="scientific">Thalassobellus suaedae</name>
    <dbReference type="NCBI Taxonomy" id="3074124"/>
    <lineage>
        <taxon>Bacteria</taxon>
        <taxon>Pseudomonadati</taxon>
        <taxon>Bacteroidota</taxon>
        <taxon>Flavobacteriia</taxon>
        <taxon>Flavobacteriales</taxon>
        <taxon>Flavobacteriaceae</taxon>
        <taxon>Thalassobellus</taxon>
    </lineage>
</organism>
<name>A0ABY9Y093_9FLAO</name>
<dbReference type="Proteomes" id="UP001303407">
    <property type="component" value="Chromosome"/>
</dbReference>
<evidence type="ECO:0000313" key="2">
    <source>
        <dbReference type="EMBL" id="WNH11527.1"/>
    </source>
</evidence>